<reference evidence="2 3" key="1">
    <citation type="journal article" date="2019" name="Int. J. Syst. Evol. Microbiol.">
        <title>The Global Catalogue of Microorganisms (GCM) 10K type strain sequencing project: providing services to taxonomists for standard genome sequencing and annotation.</title>
        <authorList>
            <consortium name="The Broad Institute Genomics Platform"/>
            <consortium name="The Broad Institute Genome Sequencing Center for Infectious Disease"/>
            <person name="Wu L."/>
            <person name="Ma J."/>
        </authorList>
    </citation>
    <scope>NUCLEOTIDE SEQUENCE [LARGE SCALE GENOMIC DNA]</scope>
    <source>
        <strain evidence="2 3">JCM 19585</strain>
    </source>
</reference>
<keyword evidence="3" id="KW-1185">Reference proteome</keyword>
<comment type="caution">
    <text evidence="2">The sequence shown here is derived from an EMBL/GenBank/DDBJ whole genome shotgun (WGS) entry which is preliminary data.</text>
</comment>
<evidence type="ECO:0000313" key="2">
    <source>
        <dbReference type="EMBL" id="GGL38741.1"/>
    </source>
</evidence>
<organism evidence="2 3">
    <name type="scientific">Halarchaeum grantii</name>
    <dbReference type="NCBI Taxonomy" id="1193105"/>
    <lineage>
        <taxon>Archaea</taxon>
        <taxon>Methanobacteriati</taxon>
        <taxon>Methanobacteriota</taxon>
        <taxon>Stenosarchaea group</taxon>
        <taxon>Halobacteria</taxon>
        <taxon>Halobacteriales</taxon>
        <taxon>Halobacteriaceae</taxon>
    </lineage>
</organism>
<dbReference type="AlphaFoldDB" id="A0A830EZ18"/>
<dbReference type="Pfam" id="PF00582">
    <property type="entry name" value="Usp"/>
    <property type="match status" value="1"/>
</dbReference>
<accession>A0A830EZ18</accession>
<sequence>MEHALVVVDDTDAHRDLLREAAENASGTDANLLLLMLLDESEYEHDLDTLESIGDVENVSYGEGTILEGAEQDANDIAREVIDGDFDLEWDVLVDVVEEDERARAVVQAGADNDCDHAFIVGQNRSPTGKAIFGDFAQRVILNFDGYVTVATE</sequence>
<dbReference type="SUPFAM" id="SSF52402">
    <property type="entry name" value="Adenine nucleotide alpha hydrolases-like"/>
    <property type="match status" value="1"/>
</dbReference>
<gene>
    <name evidence="2" type="ORF">GCM10009037_22980</name>
</gene>
<protein>
    <submittedName>
        <fullName evidence="2">Universal stress protein UspA</fullName>
    </submittedName>
</protein>
<proteinExistence type="predicted"/>
<dbReference type="InterPro" id="IPR006016">
    <property type="entry name" value="UspA"/>
</dbReference>
<name>A0A830EZ18_9EURY</name>
<dbReference type="OrthoDB" id="307404at2157"/>
<dbReference type="EMBL" id="BMPF01000003">
    <property type="protein sequence ID" value="GGL38741.1"/>
    <property type="molecule type" value="Genomic_DNA"/>
</dbReference>
<dbReference type="RefSeq" id="WP_188883886.1">
    <property type="nucleotide sequence ID" value="NZ_BMPF01000003.1"/>
</dbReference>
<dbReference type="InterPro" id="IPR014729">
    <property type="entry name" value="Rossmann-like_a/b/a_fold"/>
</dbReference>
<dbReference type="Proteomes" id="UP000628840">
    <property type="component" value="Unassembled WGS sequence"/>
</dbReference>
<dbReference type="Gene3D" id="3.40.50.620">
    <property type="entry name" value="HUPs"/>
    <property type="match status" value="1"/>
</dbReference>
<evidence type="ECO:0000313" key="3">
    <source>
        <dbReference type="Proteomes" id="UP000628840"/>
    </source>
</evidence>
<feature type="domain" description="UspA" evidence="1">
    <location>
        <begin position="2"/>
        <end position="149"/>
    </location>
</feature>
<evidence type="ECO:0000259" key="1">
    <source>
        <dbReference type="Pfam" id="PF00582"/>
    </source>
</evidence>